<dbReference type="InterPro" id="IPR022837">
    <property type="entry name" value="MsrQ-like"/>
</dbReference>
<comment type="cofactor">
    <cofactor evidence="7">
        <name>heme b</name>
        <dbReference type="ChEBI" id="CHEBI:60344"/>
    </cofactor>
    <text evidence="7">Binds 1 heme b (iron(II)-protoporphyrin IX) group per subunit.</text>
</comment>
<comment type="similarity">
    <text evidence="7">Belongs to the MsrQ family.</text>
</comment>
<evidence type="ECO:0000313" key="9">
    <source>
        <dbReference type="EMBL" id="ADI20127.1"/>
    </source>
</evidence>
<name>E0Y0D6_9PROT</name>
<keyword evidence="7" id="KW-0349">Heme</keyword>
<keyword evidence="3 7" id="KW-0812">Transmembrane</keyword>
<feature type="transmembrane region" description="Helical" evidence="7">
    <location>
        <begin position="120"/>
        <end position="140"/>
    </location>
</feature>
<keyword evidence="5 7" id="KW-0408">Iron</keyword>
<comment type="cofactor">
    <cofactor evidence="7">
        <name>FMN</name>
        <dbReference type="ChEBI" id="CHEBI:58210"/>
    </cofactor>
    <text evidence="7">Binds 1 FMN per subunit.</text>
</comment>
<dbReference type="EMBL" id="GU474938">
    <property type="protein sequence ID" value="ADI20127.1"/>
    <property type="molecule type" value="Genomic_DNA"/>
</dbReference>
<accession>E0Y0D6</accession>
<keyword evidence="4 7" id="KW-1133">Transmembrane helix</keyword>
<dbReference type="PANTHER" id="PTHR36964">
    <property type="entry name" value="PROTEIN-METHIONINE-SULFOXIDE REDUCTASE HEME-BINDING SUBUNIT MSRQ"/>
    <property type="match status" value="1"/>
</dbReference>
<keyword evidence="7" id="KW-0249">Electron transport</keyword>
<dbReference type="HAMAP" id="MF_01207">
    <property type="entry name" value="MsrQ"/>
    <property type="match status" value="1"/>
</dbReference>
<evidence type="ECO:0000256" key="1">
    <source>
        <dbReference type="ARBA" id="ARBA00004141"/>
    </source>
</evidence>
<feature type="transmembrane region" description="Helical" evidence="7">
    <location>
        <begin position="55"/>
        <end position="71"/>
    </location>
</feature>
<dbReference type="GO" id="GO:0016679">
    <property type="term" value="F:oxidoreductase activity, acting on diphenols and related substances as donors"/>
    <property type="evidence" value="ECO:0007669"/>
    <property type="project" value="TreeGrafter"/>
</dbReference>
<feature type="transmembrane region" description="Helical" evidence="7">
    <location>
        <begin position="83"/>
        <end position="100"/>
    </location>
</feature>
<comment type="subunit">
    <text evidence="7">Heterodimer of a catalytic subunit (MsrP) and a heme-binding subunit (MsrQ).</text>
</comment>
<proteinExistence type="inferred from homology"/>
<keyword evidence="7" id="KW-0285">Flavoprotein</keyword>
<feature type="domain" description="Ferric oxidoreductase" evidence="8">
    <location>
        <begin position="58"/>
        <end position="162"/>
    </location>
</feature>
<keyword evidence="7" id="KW-0288">FMN</keyword>
<gene>
    <name evidence="7" type="primary">msrQ</name>
</gene>
<feature type="transmembrane region" description="Helical" evidence="7">
    <location>
        <begin position="152"/>
        <end position="171"/>
    </location>
</feature>
<evidence type="ECO:0000256" key="2">
    <source>
        <dbReference type="ARBA" id="ARBA00022448"/>
    </source>
</evidence>
<dbReference type="GO" id="GO:0020037">
    <property type="term" value="F:heme binding"/>
    <property type="evidence" value="ECO:0007669"/>
    <property type="project" value="UniProtKB-UniRule"/>
</dbReference>
<keyword evidence="7" id="KW-1003">Cell membrane</keyword>
<dbReference type="Pfam" id="PF01794">
    <property type="entry name" value="Ferric_reduct"/>
    <property type="match status" value="1"/>
</dbReference>
<evidence type="ECO:0000256" key="7">
    <source>
        <dbReference type="HAMAP-Rule" id="MF_01207"/>
    </source>
</evidence>
<comment type="function">
    <text evidence="7">Part of the MsrPQ system that repairs oxidized periplasmic proteins containing methionine sulfoxide residues (Met-O), using respiratory chain electrons. Thus protects these proteins from oxidative-stress damage caused by reactive species of oxygen and chlorine generated by the host defense mechanisms. MsrPQ is essential for the maintenance of envelope integrity under bleach stress, rescuing a wide series of structurally unrelated periplasmic proteins from methionine oxidation. MsrQ provides electrons for reduction to the reductase catalytic subunit MsrP, using the quinone pool of the respiratory chain.</text>
</comment>
<dbReference type="GO" id="GO:0009055">
    <property type="term" value="F:electron transfer activity"/>
    <property type="evidence" value="ECO:0007669"/>
    <property type="project" value="UniProtKB-UniRule"/>
</dbReference>
<keyword evidence="6 7" id="KW-0472">Membrane</keyword>
<dbReference type="GO" id="GO:0046872">
    <property type="term" value="F:metal ion binding"/>
    <property type="evidence" value="ECO:0007669"/>
    <property type="project" value="UniProtKB-KW"/>
</dbReference>
<dbReference type="NCBIfam" id="NF003833">
    <property type="entry name" value="PRK05419.1-5"/>
    <property type="match status" value="1"/>
</dbReference>
<comment type="subcellular location">
    <subcellularLocation>
        <location evidence="7">Cell membrane</location>
        <topology evidence="7">Multi-pass membrane protein</topology>
    </subcellularLocation>
    <subcellularLocation>
        <location evidence="1">Membrane</location>
        <topology evidence="1">Multi-pass membrane protein</topology>
    </subcellularLocation>
</comment>
<evidence type="ECO:0000256" key="5">
    <source>
        <dbReference type="ARBA" id="ARBA00023004"/>
    </source>
</evidence>
<evidence type="ECO:0000259" key="8">
    <source>
        <dbReference type="Pfam" id="PF01794"/>
    </source>
</evidence>
<dbReference type="AlphaFoldDB" id="E0Y0D6"/>
<evidence type="ECO:0000256" key="4">
    <source>
        <dbReference type="ARBA" id="ARBA00022989"/>
    </source>
</evidence>
<dbReference type="GO" id="GO:0030091">
    <property type="term" value="P:protein repair"/>
    <property type="evidence" value="ECO:0007669"/>
    <property type="project" value="UniProtKB-UniRule"/>
</dbReference>
<keyword evidence="2 7" id="KW-0813">Transport</keyword>
<organism evidence="9">
    <name type="scientific">uncultured alpha proteobacterium EB080_L06A09</name>
    <dbReference type="NCBI Taxonomy" id="710794"/>
    <lineage>
        <taxon>Bacteria</taxon>
        <taxon>Pseudomonadati</taxon>
        <taxon>Pseudomonadota</taxon>
        <taxon>Alphaproteobacteria</taxon>
        <taxon>environmental samples</taxon>
    </lineage>
</organism>
<evidence type="ECO:0000256" key="3">
    <source>
        <dbReference type="ARBA" id="ARBA00022692"/>
    </source>
</evidence>
<dbReference type="GO" id="GO:0005886">
    <property type="term" value="C:plasma membrane"/>
    <property type="evidence" value="ECO:0007669"/>
    <property type="project" value="UniProtKB-SubCell"/>
</dbReference>
<sequence>MNATKIFNSLSQKIPVWAVYFMLALPPFYLTYALFTNQLGPDPIRTYERSIGEQGFKLLIIILAITPLRDLANINLVKFRRAFGVMAFFYICLHFLSYLILDLGLNMTELWKDIVKRPYITFGMVSAVMMLFLAVTSNNLSIRKLGLRKWKYLHKLIYIIGICAALHYLLLTKIWQIEPIIYFAIVIILLFYRIIKFRS</sequence>
<protein>
    <recommendedName>
        <fullName evidence="7">Protein-methionine-sulfoxide reductase heme-binding subunit MsrQ</fullName>
    </recommendedName>
    <alternativeName>
        <fullName evidence="7">Flavocytochrome MsrQ</fullName>
    </alternativeName>
</protein>
<dbReference type="InterPro" id="IPR013130">
    <property type="entry name" value="Fe3_Rdtase_TM_dom"/>
</dbReference>
<dbReference type="PANTHER" id="PTHR36964:SF1">
    <property type="entry name" value="PROTEIN-METHIONINE-SULFOXIDE REDUCTASE HEME-BINDING SUBUNIT MSRQ"/>
    <property type="match status" value="1"/>
</dbReference>
<feature type="transmembrane region" description="Helical" evidence="7">
    <location>
        <begin position="14"/>
        <end position="35"/>
    </location>
</feature>
<reference evidence="9" key="1">
    <citation type="journal article" date="2011" name="Environ. Microbiol.">
        <title>Time-series analyses of Monterey Bay coastal microbial picoplankton using a 'genome proxy' microarray.</title>
        <authorList>
            <person name="Rich V.I."/>
            <person name="Pham V.D."/>
            <person name="Eppley J."/>
            <person name="Shi Y."/>
            <person name="DeLong E.F."/>
        </authorList>
    </citation>
    <scope>NUCLEOTIDE SEQUENCE</scope>
</reference>
<keyword evidence="7" id="KW-0479">Metal-binding</keyword>
<feature type="transmembrane region" description="Helical" evidence="7">
    <location>
        <begin position="177"/>
        <end position="195"/>
    </location>
</feature>
<dbReference type="GO" id="GO:0010181">
    <property type="term" value="F:FMN binding"/>
    <property type="evidence" value="ECO:0007669"/>
    <property type="project" value="UniProtKB-UniRule"/>
</dbReference>
<evidence type="ECO:0000256" key="6">
    <source>
        <dbReference type="ARBA" id="ARBA00023136"/>
    </source>
</evidence>